<keyword evidence="4" id="KW-0862">Zinc</keyword>
<feature type="region of interest" description="RNA binding; important for wobble base 34 recognition" evidence="4">
    <location>
        <begin position="291"/>
        <end position="295"/>
    </location>
</feature>
<dbReference type="GO" id="GO:0008479">
    <property type="term" value="F:tRNA-guanosine(34) queuine transglycosylase activity"/>
    <property type="evidence" value="ECO:0007669"/>
    <property type="project" value="UniProtKB-UniRule"/>
</dbReference>
<comment type="similarity">
    <text evidence="4">Belongs to the queuine tRNA-ribosyltransferase family.</text>
</comment>
<proteinExistence type="inferred from homology"/>
<dbReference type="InterPro" id="IPR004803">
    <property type="entry name" value="TGT"/>
</dbReference>
<dbReference type="PANTHER" id="PTHR46499">
    <property type="entry name" value="QUEUINE TRNA-RIBOSYLTRANSFERASE"/>
    <property type="match status" value="1"/>
</dbReference>
<dbReference type="Proteomes" id="UP000034320">
    <property type="component" value="Unassembled WGS sequence"/>
</dbReference>
<dbReference type="EC" id="2.4.2.29" evidence="4"/>
<feature type="binding site" evidence="4">
    <location>
        <position position="361"/>
    </location>
    <ligand>
        <name>Zn(2+)</name>
        <dbReference type="ChEBI" id="CHEBI:29105"/>
    </ligand>
</feature>
<feature type="region of interest" description="RNA binding" evidence="4">
    <location>
        <begin position="267"/>
        <end position="273"/>
    </location>
</feature>
<evidence type="ECO:0000256" key="4">
    <source>
        <dbReference type="HAMAP-Rule" id="MF_00168"/>
    </source>
</evidence>
<keyword evidence="3 4" id="KW-0819">tRNA processing</keyword>
<name>A0A0G0Z9V2_9BACT</name>
<evidence type="ECO:0000256" key="1">
    <source>
        <dbReference type="ARBA" id="ARBA00022676"/>
    </source>
</evidence>
<comment type="subunit">
    <text evidence="4">Homodimer. Within each dimer, one monomer is responsible for RNA recognition and catalysis, while the other monomer binds to the replacement base PreQ1.</text>
</comment>
<gene>
    <name evidence="4" type="primary">tgt</name>
    <name evidence="6" type="ORF">UV09_C0036G0005</name>
</gene>
<dbReference type="AlphaFoldDB" id="A0A0G0Z9V2"/>
<evidence type="ECO:0000313" key="6">
    <source>
        <dbReference type="EMBL" id="KKS45502.1"/>
    </source>
</evidence>
<dbReference type="HAMAP" id="MF_00168">
    <property type="entry name" value="Q_tRNA_Tgt"/>
    <property type="match status" value="1"/>
</dbReference>
<comment type="function">
    <text evidence="4">Catalyzes the base-exchange of a guanine (G) residue with the queuine precursor 7-aminomethyl-7-deazaguanine (PreQ1) at position 34 (anticodon wobble position) in tRNAs with GU(N) anticodons (tRNA-Asp, -Asn, -His and -Tyr). Catalysis occurs through a double-displacement mechanism. The nucleophile active site attacks the C1' of nucleotide 34 to detach the guanine base from the RNA, forming a covalent enzyme-RNA intermediate. The proton acceptor active site deprotonates the incoming PreQ1, allowing a nucleophilic attack on the C1' of the ribose to form the product. After dissociation, two additional enzymatic reactions on the tRNA convert PreQ1 to queuine (Q), resulting in the hypermodified nucleoside queuosine (7-(((4,5-cis-dihydroxy-2-cyclopenten-1-yl)amino)methyl)-7-deazaguanosine).</text>
</comment>
<protein>
    <recommendedName>
        <fullName evidence="4">Queuine tRNA-ribosyltransferase</fullName>
        <ecNumber evidence="4">2.4.2.29</ecNumber>
    </recommendedName>
    <alternativeName>
        <fullName evidence="4">Guanine insertion enzyme</fullName>
    </alternativeName>
    <alternativeName>
        <fullName evidence="4">tRNA-guanine transglycosylase</fullName>
    </alternativeName>
</protein>
<sequence>MQEPKLIFSIKATDRKTKARTGIIKTAHGDIRTPAFVPVGSGASVKSLTPEEVKKSGQQIYFVNTYHMIFRPGLKVIKKAGGLHRFMNWPYPLMTDSGGFQAFSLSESGPRQTKSPDEKSLAEISDSGVSFKSAWDGSRVFLGAKESMEAQGILGADLVMAFDECTFYPITEKRAAKAMERTHTWAKICLESRPHLKPYQSLYGIIQGSVYKNLRTESAHFISSLPFDGIAIGSVANSREPREKVFAVLDWTMPLLLKTVRPLHFLGIGEIEDIFLSVERGIDTLDCITPTRMARMGWLFLKNAGLKNKFRFDITRQEYSLDFKPVDPSCTCYTCVNFSRSYIRHLFKCRELLAYRLSTFHNLHFFSRLMEEISEAISKNCFSEFKKAWLQN</sequence>
<comment type="catalytic activity">
    <reaction evidence="4">
        <text>7-aminomethyl-7-carbaguanine + guanosine(34) in tRNA = 7-aminomethyl-7-carbaguanosine(34) in tRNA + guanine</text>
        <dbReference type="Rhea" id="RHEA:24104"/>
        <dbReference type="Rhea" id="RHEA-COMP:10341"/>
        <dbReference type="Rhea" id="RHEA-COMP:10342"/>
        <dbReference type="ChEBI" id="CHEBI:16235"/>
        <dbReference type="ChEBI" id="CHEBI:58703"/>
        <dbReference type="ChEBI" id="CHEBI:74269"/>
        <dbReference type="ChEBI" id="CHEBI:82833"/>
        <dbReference type="EC" id="2.4.2.29"/>
    </reaction>
</comment>
<comment type="pathway">
    <text evidence="4">tRNA modification; tRNA-queuosine biosynthesis.</text>
</comment>
<feature type="binding site" evidence="4">
    <location>
        <position position="207"/>
    </location>
    <ligand>
        <name>substrate</name>
    </ligand>
</feature>
<keyword evidence="4" id="KW-0479">Metal-binding</keyword>
<feature type="binding site" evidence="4">
    <location>
        <position position="163"/>
    </location>
    <ligand>
        <name>substrate</name>
    </ligand>
</feature>
<evidence type="ECO:0000256" key="3">
    <source>
        <dbReference type="ARBA" id="ARBA00022694"/>
    </source>
</evidence>
<organism evidence="6 7">
    <name type="scientific">Candidatus Gottesmanbacteria bacterium GW2011_GWA2_42_18</name>
    <dbReference type="NCBI Taxonomy" id="1618442"/>
    <lineage>
        <taxon>Bacteria</taxon>
        <taxon>Candidatus Gottesmaniibacteriota</taxon>
    </lineage>
</organism>
<dbReference type="InterPro" id="IPR050076">
    <property type="entry name" value="ArchSynthase1/Queuine_TRR"/>
</dbReference>
<feature type="binding site" evidence="4">
    <location>
        <position position="330"/>
    </location>
    <ligand>
        <name>Zn(2+)</name>
        <dbReference type="ChEBI" id="CHEBI:29105"/>
    </ligand>
</feature>
<dbReference type="InterPro" id="IPR036511">
    <property type="entry name" value="TGT-like_sf"/>
</dbReference>
<feature type="binding site" evidence="4">
    <location>
        <position position="335"/>
    </location>
    <ligand>
        <name>Zn(2+)</name>
        <dbReference type="ChEBI" id="CHEBI:29105"/>
    </ligand>
</feature>
<comment type="caution">
    <text evidence="6">The sequence shown here is derived from an EMBL/GenBank/DDBJ whole genome shotgun (WGS) entry which is preliminary data.</text>
</comment>
<reference evidence="6 7" key="1">
    <citation type="journal article" date="2015" name="Nature">
        <title>rRNA introns, odd ribosomes, and small enigmatic genomes across a large radiation of phyla.</title>
        <authorList>
            <person name="Brown C.T."/>
            <person name="Hug L.A."/>
            <person name="Thomas B.C."/>
            <person name="Sharon I."/>
            <person name="Castelle C.J."/>
            <person name="Singh A."/>
            <person name="Wilkins M.J."/>
            <person name="Williams K.H."/>
            <person name="Banfield J.F."/>
        </authorList>
    </citation>
    <scope>NUCLEOTIDE SEQUENCE [LARGE SCALE GENOMIC DNA]</scope>
</reference>
<dbReference type="GO" id="GO:0008616">
    <property type="term" value="P:tRNA queuosine(34) biosynthetic process"/>
    <property type="evidence" value="ECO:0007669"/>
    <property type="project" value="UniProtKB-UniRule"/>
</dbReference>
<dbReference type="GO" id="GO:0046872">
    <property type="term" value="F:metal ion binding"/>
    <property type="evidence" value="ECO:0007669"/>
    <property type="project" value="UniProtKB-KW"/>
</dbReference>
<dbReference type="NCBIfam" id="TIGR00430">
    <property type="entry name" value="Q_tRNA_tgt"/>
    <property type="match status" value="1"/>
</dbReference>
<evidence type="ECO:0000259" key="5">
    <source>
        <dbReference type="Pfam" id="PF01702"/>
    </source>
</evidence>
<keyword evidence="1 4" id="KW-0328">Glycosyltransferase</keyword>
<dbReference type="InterPro" id="IPR002616">
    <property type="entry name" value="tRNA_ribo_trans-like"/>
</dbReference>
<dbReference type="Pfam" id="PF01702">
    <property type="entry name" value="TGT"/>
    <property type="match status" value="1"/>
</dbReference>
<dbReference type="SUPFAM" id="SSF51713">
    <property type="entry name" value="tRNA-guanine transglycosylase"/>
    <property type="match status" value="1"/>
</dbReference>
<evidence type="ECO:0000313" key="7">
    <source>
        <dbReference type="Proteomes" id="UP000034320"/>
    </source>
</evidence>
<comment type="cofactor">
    <cofactor evidence="4">
        <name>Zn(2+)</name>
        <dbReference type="ChEBI" id="CHEBI:29105"/>
    </cofactor>
    <text evidence="4">Binds 1 zinc ion per subunit.</text>
</comment>
<comment type="caution">
    <text evidence="4">Lacks conserved residue(s) required for the propagation of feature annotation.</text>
</comment>
<feature type="binding site" evidence="4">
    <location>
        <position position="332"/>
    </location>
    <ligand>
        <name>Zn(2+)</name>
        <dbReference type="ChEBI" id="CHEBI:29105"/>
    </ligand>
</feature>
<feature type="active site" description="Proton acceptor" evidence="4">
    <location>
        <position position="96"/>
    </location>
</feature>
<dbReference type="EMBL" id="LCDD01000036">
    <property type="protein sequence ID" value="KKS45502.1"/>
    <property type="molecule type" value="Genomic_DNA"/>
</dbReference>
<dbReference type="GO" id="GO:0005737">
    <property type="term" value="C:cytoplasm"/>
    <property type="evidence" value="ECO:0007669"/>
    <property type="project" value="TreeGrafter"/>
</dbReference>
<dbReference type="Gene3D" id="3.20.20.105">
    <property type="entry name" value="Queuine tRNA-ribosyltransferase-like"/>
    <property type="match status" value="1"/>
</dbReference>
<feature type="active site" description="Nucleophile" evidence="4">
    <location>
        <position position="286"/>
    </location>
</feature>
<accession>A0A0G0Z9V2</accession>
<feature type="domain" description="tRNA-guanine(15) transglycosylase-like" evidence="5">
    <location>
        <begin position="17"/>
        <end position="391"/>
    </location>
</feature>
<dbReference type="NCBIfam" id="TIGR00449">
    <property type="entry name" value="tgt_general"/>
    <property type="match status" value="1"/>
</dbReference>
<dbReference type="UniPathway" id="UPA00392"/>
<keyword evidence="2 4" id="KW-0808">Transferase</keyword>
<feature type="binding site" evidence="4">
    <location>
        <begin position="96"/>
        <end position="100"/>
    </location>
    <ligand>
        <name>substrate</name>
    </ligand>
</feature>
<keyword evidence="4" id="KW-0671">Queuosine biosynthesis</keyword>
<dbReference type="PATRIC" id="fig|1618442.3.peg.1193"/>
<evidence type="ECO:0000256" key="2">
    <source>
        <dbReference type="ARBA" id="ARBA00022679"/>
    </source>
</evidence>
<dbReference type="PANTHER" id="PTHR46499:SF1">
    <property type="entry name" value="QUEUINE TRNA-RIBOSYLTRANSFERASE"/>
    <property type="match status" value="1"/>
</dbReference>